<dbReference type="NCBIfam" id="TIGR00795">
    <property type="entry name" value="lctP"/>
    <property type="match status" value="1"/>
</dbReference>
<feature type="transmembrane region" description="Helical" evidence="8">
    <location>
        <begin position="382"/>
        <end position="404"/>
    </location>
</feature>
<evidence type="ECO:0000313" key="13">
    <source>
        <dbReference type="EMBL" id="QHQ67763.1"/>
    </source>
</evidence>
<evidence type="ECO:0000313" key="11">
    <source>
        <dbReference type="EMBL" id="MYN53172.1"/>
    </source>
</evidence>
<gene>
    <name evidence="12" type="ORF">BHU41_06145</name>
    <name evidence="9" type="ORF">F1C09_06335</name>
    <name evidence="13" type="ORF">GSR61_03845</name>
    <name evidence="11" type="ORF">GTK63_02330</name>
    <name evidence="10" type="ORF">QP235_01535</name>
</gene>
<evidence type="ECO:0000256" key="7">
    <source>
        <dbReference type="ARBA" id="ARBA00023136"/>
    </source>
</evidence>
<comment type="function">
    <text evidence="8">Uptake of L-lactate across the membrane. Can also transport D-lactate and glycolate.</text>
</comment>
<dbReference type="RefSeq" id="WP_057726778.1">
    <property type="nucleotide sequence ID" value="NZ_CP047142.1"/>
</dbReference>
<reference evidence="13 17" key="3">
    <citation type="submission" date="2019-12" db="EMBL/GenBank/DDBJ databases">
        <title>Complete Genome Sequences of Lactobacillus strains, C25 and P38, Isolated from Chicken Cecum.</title>
        <authorList>
            <person name="Hassan H.M."/>
            <person name="Mendoza M."/>
            <person name="Rezvani M."/>
            <person name="Koci M.D."/>
            <person name="Dickey A.N."/>
            <person name="Scholl E.H."/>
        </authorList>
    </citation>
    <scope>NUCLEOTIDE SEQUENCE [LARGE SCALE GENOMIC DNA]</scope>
    <source>
        <strain evidence="13 17">C25</strain>
    </source>
</reference>
<evidence type="ECO:0000256" key="1">
    <source>
        <dbReference type="ARBA" id="ARBA00004651"/>
    </source>
</evidence>
<feature type="transmembrane region" description="Helical" evidence="8">
    <location>
        <begin position="29"/>
        <end position="50"/>
    </location>
</feature>
<feature type="transmembrane region" description="Helical" evidence="8">
    <location>
        <begin position="118"/>
        <end position="138"/>
    </location>
</feature>
<feature type="transmembrane region" description="Helical" evidence="8">
    <location>
        <begin position="487"/>
        <end position="507"/>
    </location>
</feature>
<accession>A0A1C2D6Q3</accession>
<dbReference type="Proteomes" id="UP000231914">
    <property type="component" value="Unassembled WGS sequence"/>
</dbReference>
<organism evidence="9 15">
    <name type="scientific">Lactobacillus crispatus</name>
    <dbReference type="NCBI Taxonomy" id="47770"/>
    <lineage>
        <taxon>Bacteria</taxon>
        <taxon>Bacillati</taxon>
        <taxon>Bacillota</taxon>
        <taxon>Bacilli</taxon>
        <taxon>Lactobacillales</taxon>
        <taxon>Lactobacillaceae</taxon>
        <taxon>Lactobacillus</taxon>
    </lineage>
</organism>
<evidence type="ECO:0000313" key="14">
    <source>
        <dbReference type="Proteomes" id="UP000231914"/>
    </source>
</evidence>
<dbReference type="EMBL" id="CP047142">
    <property type="protein sequence ID" value="QHQ67763.1"/>
    <property type="molecule type" value="Genomic_DNA"/>
</dbReference>
<evidence type="ECO:0000313" key="17">
    <source>
        <dbReference type="Proteomes" id="UP000464915"/>
    </source>
</evidence>
<dbReference type="GO" id="GO:0005886">
    <property type="term" value="C:plasma membrane"/>
    <property type="evidence" value="ECO:0007669"/>
    <property type="project" value="UniProtKB-SubCell"/>
</dbReference>
<dbReference type="AlphaFoldDB" id="A0A1C2D6Q3"/>
<dbReference type="PANTHER" id="PTHR30003:SF0">
    <property type="entry name" value="GLYCOLATE PERMEASE GLCA-RELATED"/>
    <property type="match status" value="1"/>
</dbReference>
<feature type="transmembrane region" description="Helical" evidence="8">
    <location>
        <begin position="356"/>
        <end position="376"/>
    </location>
</feature>
<reference evidence="11 16" key="4">
    <citation type="submission" date="2020-01" db="EMBL/GenBank/DDBJ databases">
        <title>Vaginal microbiome of pregnant Indian women: Insights into the genome of dominants Lactobacillus species.</title>
        <authorList>
            <person name="Das B."/>
            <person name="Mehta O."/>
            <person name="Ghosh T.S."/>
            <person name="Kothidar A."/>
            <person name="Gowtham M.R."/>
            <person name="Mitra R."/>
            <person name="Kshetrapal P."/>
            <person name="Wadhwa N."/>
            <person name="Thiruvengadam R."/>
            <person name="Nair G.B."/>
            <person name="Bhatnagar S."/>
            <person name="Pore S."/>
        </authorList>
    </citation>
    <scope>NUCLEOTIDE SEQUENCE [LARGE SCALE GENOMIC DNA]</scope>
    <source>
        <strain evidence="11 16">Indica2</strain>
    </source>
</reference>
<comment type="similarity">
    <text evidence="2 8">Belongs to the lactate permease family.</text>
</comment>
<dbReference type="EMBL" id="JASOGN010000003">
    <property type="protein sequence ID" value="MDK6501900.1"/>
    <property type="molecule type" value="Genomic_DNA"/>
</dbReference>
<proteinExistence type="inferred from homology"/>
<feature type="transmembrane region" description="Helical" evidence="8">
    <location>
        <begin position="62"/>
        <end position="81"/>
    </location>
</feature>
<dbReference type="GO" id="GO:0015129">
    <property type="term" value="F:lactate transmembrane transporter activity"/>
    <property type="evidence" value="ECO:0007669"/>
    <property type="project" value="UniProtKB-UniRule"/>
</dbReference>
<dbReference type="Proteomes" id="UP000464915">
    <property type="component" value="Chromosome"/>
</dbReference>
<dbReference type="EMBL" id="WWFF01000003">
    <property type="protein sequence ID" value="MYN53172.1"/>
    <property type="molecule type" value="Genomic_DNA"/>
</dbReference>
<evidence type="ECO:0000256" key="2">
    <source>
        <dbReference type="ARBA" id="ARBA00010100"/>
    </source>
</evidence>
<dbReference type="Proteomes" id="UP000324504">
    <property type="component" value="Unassembled WGS sequence"/>
</dbReference>
<evidence type="ECO:0000313" key="9">
    <source>
        <dbReference type="EMBL" id="KAA8812446.1"/>
    </source>
</evidence>
<keyword evidence="5 8" id="KW-0812">Transmembrane</keyword>
<feature type="transmembrane region" description="Helical" evidence="8">
    <location>
        <begin position="178"/>
        <end position="199"/>
    </location>
</feature>
<dbReference type="EMBL" id="MKXG01000023">
    <property type="protein sequence ID" value="PJZ17291.1"/>
    <property type="molecule type" value="Genomic_DNA"/>
</dbReference>
<comment type="subcellular location">
    <subcellularLocation>
        <location evidence="1 8">Cell membrane</location>
        <topology evidence="1 8">Multi-pass membrane protein</topology>
    </subcellularLocation>
</comment>
<feature type="transmembrane region" description="Helical" evidence="8">
    <location>
        <begin position="279"/>
        <end position="304"/>
    </location>
</feature>
<reference evidence="9 15" key="2">
    <citation type="submission" date="2019-09" db="EMBL/GenBank/DDBJ databases">
        <title>Comparative analysis of L. crispatus genomes revealed niche specific adaptation to different host and body sites.</title>
        <authorList>
            <person name="Pan M."/>
            <person name="Hidalgo-Cantabrana C."/>
            <person name="Barrangou R."/>
        </authorList>
    </citation>
    <scope>NUCLEOTIDE SEQUENCE [LARGE SCALE GENOMIC DNA]</scope>
    <source>
        <strain evidence="9 15">NCK2488</strain>
    </source>
</reference>
<dbReference type="EMBL" id="VUAV01000032">
    <property type="protein sequence ID" value="KAA8812446.1"/>
    <property type="molecule type" value="Genomic_DNA"/>
</dbReference>
<protein>
    <recommendedName>
        <fullName evidence="8">L-lactate permease</fullName>
    </recommendedName>
</protein>
<keyword evidence="3 8" id="KW-0813">Transport</keyword>
<evidence type="ECO:0000313" key="16">
    <source>
        <dbReference type="Proteomes" id="UP000460132"/>
    </source>
</evidence>
<keyword evidence="7 8" id="KW-0472">Membrane</keyword>
<keyword evidence="4 8" id="KW-1003">Cell membrane</keyword>
<keyword evidence="6 8" id="KW-1133">Transmembrane helix</keyword>
<evidence type="ECO:0000313" key="10">
    <source>
        <dbReference type="EMBL" id="MDK6501900.1"/>
    </source>
</evidence>
<reference evidence="12 14" key="1">
    <citation type="submission" date="2016-10" db="EMBL/GenBank/DDBJ databases">
        <title>WGS of isloates from the oral cavity of healthy individuals.</title>
        <authorList>
            <person name="Sharma S."/>
            <person name="Pal V.K."/>
            <person name="Patil P.B."/>
            <person name="Korpole S."/>
            <person name="Grover V."/>
        </authorList>
    </citation>
    <scope>NUCLEOTIDE SEQUENCE [LARGE SCALE GENOMIC DNA]</scope>
    <source>
        <strain evidence="12 14">DISK12</strain>
    </source>
</reference>
<dbReference type="Pfam" id="PF02652">
    <property type="entry name" value="Lactate_perm"/>
    <property type="match status" value="1"/>
</dbReference>
<dbReference type="GO" id="GO:0015295">
    <property type="term" value="F:solute:proton symporter activity"/>
    <property type="evidence" value="ECO:0007669"/>
    <property type="project" value="TreeGrafter"/>
</dbReference>
<evidence type="ECO:0000256" key="4">
    <source>
        <dbReference type="ARBA" id="ARBA00022475"/>
    </source>
</evidence>
<dbReference type="InterPro" id="IPR003804">
    <property type="entry name" value="Lactate_perm"/>
</dbReference>
<feature type="transmembrane region" description="Helical" evidence="8">
    <location>
        <begin position="6"/>
        <end position="22"/>
    </location>
</feature>
<name>A0A1C2D6Q3_9LACO</name>
<feature type="transmembrane region" description="Helical" evidence="8">
    <location>
        <begin position="239"/>
        <end position="258"/>
    </location>
</feature>
<feature type="transmembrane region" description="Helical" evidence="8">
    <location>
        <begin position="324"/>
        <end position="344"/>
    </location>
</feature>
<evidence type="ECO:0000256" key="5">
    <source>
        <dbReference type="ARBA" id="ARBA00022692"/>
    </source>
</evidence>
<evidence type="ECO:0000256" key="8">
    <source>
        <dbReference type="RuleBase" id="RU365092"/>
    </source>
</evidence>
<evidence type="ECO:0000313" key="12">
    <source>
        <dbReference type="EMBL" id="PJZ17291.1"/>
    </source>
</evidence>
<sequence length="508" mass="53519">MWISFLLALIPIIWLIYSLAIRKMPAIKACSIGLLITIVLAILGFNLSIVDTLTGALEGILMGLWPIVYVIVAALFTYNVSNYSGGIKIIQDTLSSITIDQRILVLIIAWGFGGFLEAIAGFGTAVAIPAGILIGFGLNPINAAVICLIANTTPTAFGAIGLPVITLSDVTNLPVTPLSFVITLQLALLIIIIPFLLVILTGGGVKAIKGVGLITLMSGLSFSIPQILVAKFVGPELPAIVGSICCILTTVLMAKLYHHQDNDIKENIEKHSAIEILRASSPFILVFVFVVLASSLFPNIQHLLGKVTSYIKVYTGKDTELFKINWLSSPGTLILLATFIGGLIQKVSFKKLGQILKSTIFGLWKTLITICSIVALAKVMGYAGMTSAIAAALVVLMGPIYPLVAPLIGALGTFITGSDTSANVLFGNLQLSSAKALGVNSNWVVGSNMVGATAGKMISPQSIAVASAAIGQDGSESIILKQVAKWCLLYLGIICIFLYGIGFAVGFL</sequence>
<dbReference type="Proteomes" id="UP001230300">
    <property type="component" value="Unassembled WGS sequence"/>
</dbReference>
<accession>A0A6P1TX18</accession>
<feature type="transmembrane region" description="Helical" evidence="8">
    <location>
        <begin position="211"/>
        <end position="233"/>
    </location>
</feature>
<evidence type="ECO:0000256" key="6">
    <source>
        <dbReference type="ARBA" id="ARBA00022989"/>
    </source>
</evidence>
<evidence type="ECO:0000313" key="15">
    <source>
        <dbReference type="Proteomes" id="UP000324504"/>
    </source>
</evidence>
<dbReference type="Proteomes" id="UP000460132">
    <property type="component" value="Unassembled WGS sequence"/>
</dbReference>
<evidence type="ECO:0000256" key="3">
    <source>
        <dbReference type="ARBA" id="ARBA00022448"/>
    </source>
</evidence>
<dbReference type="PANTHER" id="PTHR30003">
    <property type="entry name" value="L-LACTATE PERMEASE"/>
    <property type="match status" value="1"/>
</dbReference>
<reference evidence="10" key="5">
    <citation type="submission" date="2023-05" db="EMBL/GenBank/DDBJ databases">
        <title>Cataloging the Phylogenetic Diversity of Human Bladder Bacteria.</title>
        <authorList>
            <person name="Du J."/>
        </authorList>
    </citation>
    <scope>NUCLEOTIDE SEQUENCE</scope>
    <source>
        <strain evidence="10">UMB9226</strain>
    </source>
</reference>